<gene>
    <name evidence="1" type="ORF">Ddye_001612</name>
</gene>
<comment type="caution">
    <text evidence="1">The sequence shown here is derived from an EMBL/GenBank/DDBJ whole genome shotgun (WGS) entry which is preliminary data.</text>
</comment>
<dbReference type="InterPro" id="IPR004242">
    <property type="entry name" value="Transposase_21"/>
</dbReference>
<accession>A0AAD9XQ73</accession>
<evidence type="ECO:0000313" key="1">
    <source>
        <dbReference type="EMBL" id="KAK2663038.1"/>
    </source>
</evidence>
<keyword evidence="2" id="KW-1185">Reference proteome</keyword>
<dbReference type="AlphaFoldDB" id="A0AAD9XQ73"/>
<proteinExistence type="predicted"/>
<name>A0AAD9XQ73_9ROSI</name>
<dbReference type="EMBL" id="JANJYI010000001">
    <property type="protein sequence ID" value="KAK2663038.1"/>
    <property type="molecule type" value="Genomic_DNA"/>
</dbReference>
<protein>
    <submittedName>
        <fullName evidence="1">Uncharacterized protein</fullName>
    </submittedName>
</protein>
<dbReference type="Proteomes" id="UP001280121">
    <property type="component" value="Unassembled WGS sequence"/>
</dbReference>
<evidence type="ECO:0000313" key="2">
    <source>
        <dbReference type="Proteomes" id="UP001280121"/>
    </source>
</evidence>
<reference evidence="1" key="1">
    <citation type="journal article" date="2023" name="Plant J.">
        <title>Genome sequences and population genomics provide insights into the demographic history, inbreeding, and mutation load of two 'living fossil' tree species of Dipteronia.</title>
        <authorList>
            <person name="Feng Y."/>
            <person name="Comes H.P."/>
            <person name="Chen J."/>
            <person name="Zhu S."/>
            <person name="Lu R."/>
            <person name="Zhang X."/>
            <person name="Li P."/>
            <person name="Qiu J."/>
            <person name="Olsen K.M."/>
            <person name="Qiu Y."/>
        </authorList>
    </citation>
    <scope>NUCLEOTIDE SEQUENCE</scope>
    <source>
        <strain evidence="1">KIB01</strain>
    </source>
</reference>
<dbReference type="PANTHER" id="PTHR10775:SF185">
    <property type="entry name" value="OS08G0208400 PROTEIN"/>
    <property type="match status" value="1"/>
</dbReference>
<organism evidence="1 2">
    <name type="scientific">Dipteronia dyeriana</name>
    <dbReference type="NCBI Taxonomy" id="168575"/>
    <lineage>
        <taxon>Eukaryota</taxon>
        <taxon>Viridiplantae</taxon>
        <taxon>Streptophyta</taxon>
        <taxon>Embryophyta</taxon>
        <taxon>Tracheophyta</taxon>
        <taxon>Spermatophyta</taxon>
        <taxon>Magnoliopsida</taxon>
        <taxon>eudicotyledons</taxon>
        <taxon>Gunneridae</taxon>
        <taxon>Pentapetalae</taxon>
        <taxon>rosids</taxon>
        <taxon>malvids</taxon>
        <taxon>Sapindales</taxon>
        <taxon>Sapindaceae</taxon>
        <taxon>Hippocastanoideae</taxon>
        <taxon>Acereae</taxon>
        <taxon>Dipteronia</taxon>
    </lineage>
</organism>
<sequence>MSNAYNLYEATYMQDANFTLPLEERTDDLVNDKWPSFAIDPRNLRPSLADDEFNPFGNLSATYSCWPELVLRHNLDVMHLEKNVRESILGILLDINGKTKDEIKALKDLQDMGIRQELHPHDRESRTYLSPAPNTLSKVKSERFQAILRKNYKSLAKDDPSVSKTNLKEDTFLKVLGFENYGRIGELGRGVTFSQLSILSQRDNTLA</sequence>
<dbReference type="Pfam" id="PF02992">
    <property type="entry name" value="Transposase_21"/>
    <property type="match status" value="1"/>
</dbReference>
<dbReference type="PANTHER" id="PTHR10775">
    <property type="entry name" value="OS08G0208400 PROTEIN"/>
    <property type="match status" value="1"/>
</dbReference>